<dbReference type="AlphaFoldDB" id="A0A0A9BGM2"/>
<name>A0A0A9BGM2_ARUDO</name>
<evidence type="ECO:0000313" key="1">
    <source>
        <dbReference type="EMBL" id="JAD58447.1"/>
    </source>
</evidence>
<reference evidence="1" key="1">
    <citation type="submission" date="2014-09" db="EMBL/GenBank/DDBJ databases">
        <authorList>
            <person name="Magalhaes I.L.F."/>
            <person name="Oliveira U."/>
            <person name="Santos F.R."/>
            <person name="Vidigal T.H.D.A."/>
            <person name="Brescovit A.D."/>
            <person name="Santos A.J."/>
        </authorList>
    </citation>
    <scope>NUCLEOTIDE SEQUENCE</scope>
    <source>
        <tissue evidence="1">Shoot tissue taken approximately 20 cm above the soil surface</tissue>
    </source>
</reference>
<dbReference type="EMBL" id="GBRH01239448">
    <property type="protein sequence ID" value="JAD58447.1"/>
    <property type="molecule type" value="Transcribed_RNA"/>
</dbReference>
<sequence length="21" mass="2353">MLDSLLSLTQYTLPSSQRVLS</sequence>
<organism evidence="1">
    <name type="scientific">Arundo donax</name>
    <name type="common">Giant reed</name>
    <name type="synonym">Donax arundinaceus</name>
    <dbReference type="NCBI Taxonomy" id="35708"/>
    <lineage>
        <taxon>Eukaryota</taxon>
        <taxon>Viridiplantae</taxon>
        <taxon>Streptophyta</taxon>
        <taxon>Embryophyta</taxon>
        <taxon>Tracheophyta</taxon>
        <taxon>Spermatophyta</taxon>
        <taxon>Magnoliopsida</taxon>
        <taxon>Liliopsida</taxon>
        <taxon>Poales</taxon>
        <taxon>Poaceae</taxon>
        <taxon>PACMAD clade</taxon>
        <taxon>Arundinoideae</taxon>
        <taxon>Arundineae</taxon>
        <taxon>Arundo</taxon>
    </lineage>
</organism>
<accession>A0A0A9BGM2</accession>
<reference evidence="1" key="2">
    <citation type="journal article" date="2015" name="Data Brief">
        <title>Shoot transcriptome of the giant reed, Arundo donax.</title>
        <authorList>
            <person name="Barrero R.A."/>
            <person name="Guerrero F.D."/>
            <person name="Moolhuijzen P."/>
            <person name="Goolsby J.A."/>
            <person name="Tidwell J."/>
            <person name="Bellgard S.E."/>
            <person name="Bellgard M.I."/>
        </authorList>
    </citation>
    <scope>NUCLEOTIDE SEQUENCE</scope>
    <source>
        <tissue evidence="1">Shoot tissue taken approximately 20 cm above the soil surface</tissue>
    </source>
</reference>
<protein>
    <submittedName>
        <fullName evidence="1">Uncharacterized protein</fullName>
    </submittedName>
</protein>
<proteinExistence type="predicted"/>